<evidence type="ECO:0000313" key="4">
    <source>
        <dbReference type="EMBL" id="CAL6083354.1"/>
    </source>
</evidence>
<gene>
    <name evidence="4" type="ORF">HINF_LOCUS61684</name>
    <name evidence="3" type="ORF">HINF_LOCUS61891</name>
</gene>
<accession>A0AA86V311</accession>
<dbReference type="EMBL" id="CAXDID020000371">
    <property type="protein sequence ID" value="CAL6083354.1"/>
    <property type="molecule type" value="Genomic_DNA"/>
</dbReference>
<keyword evidence="1" id="KW-0175">Coiled coil</keyword>
<feature type="compositionally biased region" description="Low complexity" evidence="2">
    <location>
        <begin position="17"/>
        <end position="32"/>
    </location>
</feature>
<comment type="caution">
    <text evidence="3">The sequence shown here is derived from an EMBL/GenBank/DDBJ whole genome shotgun (WGS) entry which is preliminary data.</text>
</comment>
<feature type="coiled-coil region" evidence="1">
    <location>
        <begin position="79"/>
        <end position="231"/>
    </location>
</feature>
<feature type="coiled-coil region" evidence="1">
    <location>
        <begin position="500"/>
        <end position="527"/>
    </location>
</feature>
<dbReference type="EMBL" id="CATOUU010001140">
    <property type="protein sequence ID" value="CAI9974246.1"/>
    <property type="molecule type" value="Genomic_DNA"/>
</dbReference>
<evidence type="ECO:0000313" key="5">
    <source>
        <dbReference type="Proteomes" id="UP001642409"/>
    </source>
</evidence>
<reference evidence="4 5" key="2">
    <citation type="submission" date="2024-07" db="EMBL/GenBank/DDBJ databases">
        <authorList>
            <person name="Akdeniz Z."/>
        </authorList>
    </citation>
    <scope>NUCLEOTIDE SEQUENCE [LARGE SCALE GENOMIC DNA]</scope>
</reference>
<dbReference type="Proteomes" id="UP001642409">
    <property type="component" value="Unassembled WGS sequence"/>
</dbReference>
<name>A0AA86V311_9EUKA</name>
<feature type="coiled-coil region" evidence="1">
    <location>
        <begin position="440"/>
        <end position="467"/>
    </location>
</feature>
<evidence type="ECO:0000313" key="3">
    <source>
        <dbReference type="EMBL" id="CAI9974246.1"/>
    </source>
</evidence>
<feature type="coiled-coil region" evidence="1">
    <location>
        <begin position="566"/>
        <end position="593"/>
    </location>
</feature>
<reference evidence="3" key="1">
    <citation type="submission" date="2023-06" db="EMBL/GenBank/DDBJ databases">
        <authorList>
            <person name="Kurt Z."/>
        </authorList>
    </citation>
    <scope>NUCLEOTIDE SEQUENCE</scope>
</reference>
<organism evidence="3">
    <name type="scientific">Hexamita inflata</name>
    <dbReference type="NCBI Taxonomy" id="28002"/>
    <lineage>
        <taxon>Eukaryota</taxon>
        <taxon>Metamonada</taxon>
        <taxon>Diplomonadida</taxon>
        <taxon>Hexamitidae</taxon>
        <taxon>Hexamitinae</taxon>
        <taxon>Hexamita</taxon>
    </lineage>
</organism>
<feature type="compositionally biased region" description="Polar residues" evidence="2">
    <location>
        <begin position="1"/>
        <end position="14"/>
    </location>
</feature>
<keyword evidence="5" id="KW-1185">Reference proteome</keyword>
<feature type="coiled-coil region" evidence="1">
    <location>
        <begin position="268"/>
        <end position="305"/>
    </location>
</feature>
<proteinExistence type="predicted"/>
<feature type="coiled-coil region" evidence="1">
    <location>
        <begin position="343"/>
        <end position="370"/>
    </location>
</feature>
<sequence length="600" mass="70144">MNSMEMILQQQNAFEPQHASVQLQNLQQQSNAPSKPPSKIETEATQPQQPPSQPQMSQAELQKRFDQLSKVHSETLQNLKQIQSAEAKAQKENTKKSNEIAALQTEQKDLKKQIQQLTEQVDVMKQNDPNVIKAQAKQAMAEQIQKSNKQIKQLTDQFEKQIAELTQQLTDQTNTLNNERQSHQESTTQLQNIVDYQNRELSTAQAELKLKKQLLDELNSVQRMRDEKSSELMKTLQQLNTQNQGKQIEIKRLHGILAQQQIITEQKYNELQHEIGTQQNEIQQLEKSNLEFKTQNQNLQQILERNQLRTQQDLNSMQVKNEQEQQKNRDEFILSLETHIEYIDSVKKELIELQAQHKLLQEQYTKTKADLENALNVNVNLQINFREELNKLQTVHQDELQQTTIELQKNKTGLVINQQKMSELKNLSFKQINSKVIDEMAILKLENSKLGRQLDQSEKTVKQLTQIRNEQEWALKKYTESPIQPLKSAENADPLLINQINQQKIIIQQLQQDIQTLTQQQQQQKIDNQSFASQKKELSKLETKSYDKPQMLRTVSSTNDLVQKQLQQKEFIISSLRKQVKELETEVEYSQMRNILERKK</sequence>
<protein>
    <submittedName>
        <fullName evidence="4">Hypothetical_protein</fullName>
    </submittedName>
</protein>
<evidence type="ECO:0000256" key="2">
    <source>
        <dbReference type="SAM" id="MobiDB-lite"/>
    </source>
</evidence>
<feature type="region of interest" description="Disordered" evidence="2">
    <location>
        <begin position="1"/>
        <end position="62"/>
    </location>
</feature>
<dbReference type="AlphaFoldDB" id="A0AA86V311"/>
<evidence type="ECO:0000256" key="1">
    <source>
        <dbReference type="SAM" id="Coils"/>
    </source>
</evidence>